<accession>A0A182PSI2</accession>
<feature type="binding site" evidence="8">
    <location>
        <position position="15"/>
    </location>
    <ligand>
        <name>Zn(2+)</name>
        <dbReference type="ChEBI" id="CHEBI:29105"/>
    </ligand>
</feature>
<evidence type="ECO:0000313" key="12">
    <source>
        <dbReference type="EnsemblMetazoa" id="AEPI009917-PA"/>
    </source>
</evidence>
<dbReference type="PANTHER" id="PTHR24406">
    <property type="entry name" value="TRANSCRIPTIONAL REPRESSOR CTCFL-RELATED"/>
    <property type="match status" value="1"/>
</dbReference>
<evidence type="ECO:0000256" key="4">
    <source>
        <dbReference type="ARBA" id="ARBA00022771"/>
    </source>
</evidence>
<dbReference type="Proteomes" id="UP000075885">
    <property type="component" value="Unassembled WGS sequence"/>
</dbReference>
<proteinExistence type="predicted"/>
<name>A0A182PSI2_9DIPT</name>
<dbReference type="GO" id="GO:0005634">
    <property type="term" value="C:nucleus"/>
    <property type="evidence" value="ECO:0007669"/>
    <property type="project" value="UniProtKB-SubCell"/>
</dbReference>
<evidence type="ECO:0000256" key="6">
    <source>
        <dbReference type="ARBA" id="ARBA00023242"/>
    </source>
</evidence>
<dbReference type="STRING" id="199890.A0A182PSI2"/>
<keyword evidence="3" id="KW-0677">Repeat</keyword>
<dbReference type="SUPFAM" id="SSF57667">
    <property type="entry name" value="beta-beta-alpha zinc fingers"/>
    <property type="match status" value="1"/>
</dbReference>
<keyword evidence="13" id="KW-1185">Reference proteome</keyword>
<dbReference type="InterPro" id="IPR013087">
    <property type="entry name" value="Znf_C2H2_type"/>
</dbReference>
<keyword evidence="4 7" id="KW-0863">Zinc-finger</keyword>
<dbReference type="InterPro" id="IPR012934">
    <property type="entry name" value="Znf_AD"/>
</dbReference>
<dbReference type="PROSITE" id="PS00028">
    <property type="entry name" value="ZINC_FINGER_C2H2_1"/>
    <property type="match status" value="2"/>
</dbReference>
<evidence type="ECO:0000256" key="3">
    <source>
        <dbReference type="ARBA" id="ARBA00022737"/>
    </source>
</evidence>
<organism evidence="12 13">
    <name type="scientific">Anopheles epiroticus</name>
    <dbReference type="NCBI Taxonomy" id="199890"/>
    <lineage>
        <taxon>Eukaryota</taxon>
        <taxon>Metazoa</taxon>
        <taxon>Ecdysozoa</taxon>
        <taxon>Arthropoda</taxon>
        <taxon>Hexapoda</taxon>
        <taxon>Insecta</taxon>
        <taxon>Pterygota</taxon>
        <taxon>Neoptera</taxon>
        <taxon>Endopterygota</taxon>
        <taxon>Diptera</taxon>
        <taxon>Nematocera</taxon>
        <taxon>Culicoidea</taxon>
        <taxon>Culicidae</taxon>
        <taxon>Anophelinae</taxon>
        <taxon>Anopheles</taxon>
    </lineage>
</organism>
<reference evidence="13" key="1">
    <citation type="submission" date="2013-03" db="EMBL/GenBank/DDBJ databases">
        <title>The Genome Sequence of Anopheles epiroticus epiroticus2.</title>
        <authorList>
            <consortium name="The Broad Institute Genomics Platform"/>
            <person name="Neafsey D.E."/>
            <person name="Howell P."/>
            <person name="Walker B."/>
            <person name="Young S.K."/>
            <person name="Zeng Q."/>
            <person name="Gargeya S."/>
            <person name="Fitzgerald M."/>
            <person name="Haas B."/>
            <person name="Abouelleil A."/>
            <person name="Allen A.W."/>
            <person name="Alvarado L."/>
            <person name="Arachchi H.M."/>
            <person name="Berlin A.M."/>
            <person name="Chapman S.B."/>
            <person name="Gainer-Dewar J."/>
            <person name="Goldberg J."/>
            <person name="Griggs A."/>
            <person name="Gujja S."/>
            <person name="Hansen M."/>
            <person name="Howarth C."/>
            <person name="Imamovic A."/>
            <person name="Ireland A."/>
            <person name="Larimer J."/>
            <person name="McCowan C."/>
            <person name="Murphy C."/>
            <person name="Pearson M."/>
            <person name="Poon T.W."/>
            <person name="Priest M."/>
            <person name="Roberts A."/>
            <person name="Saif S."/>
            <person name="Shea T."/>
            <person name="Sisk P."/>
            <person name="Sykes S."/>
            <person name="Wortman J."/>
            <person name="Nusbaum C."/>
            <person name="Birren B."/>
        </authorList>
    </citation>
    <scope>NUCLEOTIDE SEQUENCE [LARGE SCALE GENOMIC DNA]</scope>
    <source>
        <strain evidence="13">Epiroticus2</strain>
    </source>
</reference>
<dbReference type="GO" id="GO:0008270">
    <property type="term" value="F:zinc ion binding"/>
    <property type="evidence" value="ECO:0007669"/>
    <property type="project" value="UniProtKB-UniRule"/>
</dbReference>
<evidence type="ECO:0000256" key="2">
    <source>
        <dbReference type="ARBA" id="ARBA00022723"/>
    </source>
</evidence>
<dbReference type="InterPro" id="IPR036236">
    <property type="entry name" value="Znf_C2H2_sf"/>
</dbReference>
<evidence type="ECO:0000259" key="11">
    <source>
        <dbReference type="PROSITE" id="PS51915"/>
    </source>
</evidence>
<feature type="compositionally biased region" description="Low complexity" evidence="9">
    <location>
        <begin position="210"/>
        <end position="219"/>
    </location>
</feature>
<dbReference type="PROSITE" id="PS50157">
    <property type="entry name" value="ZINC_FINGER_C2H2_2"/>
    <property type="match status" value="1"/>
</dbReference>
<reference evidence="12" key="2">
    <citation type="submission" date="2020-05" db="UniProtKB">
        <authorList>
            <consortium name="EnsemblMetazoa"/>
        </authorList>
    </citation>
    <scope>IDENTIFICATION</scope>
    <source>
        <strain evidence="12">Epiroticus2</strain>
    </source>
</reference>
<evidence type="ECO:0000256" key="5">
    <source>
        <dbReference type="ARBA" id="ARBA00022833"/>
    </source>
</evidence>
<keyword evidence="5 8" id="KW-0862">Zinc</keyword>
<dbReference type="Gene3D" id="3.30.160.60">
    <property type="entry name" value="Classic Zinc Finger"/>
    <property type="match status" value="1"/>
</dbReference>
<feature type="region of interest" description="Disordered" evidence="9">
    <location>
        <begin position="210"/>
        <end position="274"/>
    </location>
</feature>
<dbReference type="VEuPathDB" id="VectorBase:AEPI009917"/>
<evidence type="ECO:0000256" key="9">
    <source>
        <dbReference type="SAM" id="MobiDB-lite"/>
    </source>
</evidence>
<evidence type="ECO:0000256" key="1">
    <source>
        <dbReference type="ARBA" id="ARBA00004123"/>
    </source>
</evidence>
<sequence length="572" mass="63189">MATITLPSPDTTKFCRFCLSEINLLNVIGPDATEQEAHGELLRLVKSHLKLELVPAIDFPSAVCEMCIALLHDFDTLLRNVHDYRYAVRILLEAQTKEDVESVIPVTMIEPNLVEVYEPPPVAQIDTGNELIELKEDLDDQTEQDAYGEANEHEAQIDVYHVDGQLQHIVMEGGTYIDLQPFVTPQQSQSQPPPPLQLPQAQTNASNLLNASLPSLGSPISNRKRNGPANNSPAGTAQPPKKFVPTDHRPQTAPPPIRMLNSKPRRTPQPAWPQVQQIETPATKLYRCPKCMNLFVELNNFYSHKCSKLPQQHREIVINSGSSSAALMTTQQTVSAVTITSEGQRFQCNLCDASYRTKLQYQKHEYEVHRISNENFGIKCDICQKLFSQRQDYQLHMQAIHPKPGVSFVKIHRPLRHGFCSCSGRKSSRRQRSRAPITATRQKLSNRSDVYMGPSRPFNTTAILSCFTTRSITSRALVLGVTRSFRDVPLGKPVSYAAYTCRILVALVAVTEFAPVAAASVVEDSGVLVSGSMWDEGTTDCSTVIATELGVSGSGAETGIASRGMEGSVPSD</sequence>
<dbReference type="Pfam" id="PF07776">
    <property type="entry name" value="zf-AD"/>
    <property type="match status" value="1"/>
</dbReference>
<dbReference type="SMART" id="SM00355">
    <property type="entry name" value="ZnF_C2H2"/>
    <property type="match status" value="3"/>
</dbReference>
<dbReference type="AlphaFoldDB" id="A0A182PSI2"/>
<dbReference type="SUPFAM" id="SSF57716">
    <property type="entry name" value="Glucocorticoid receptor-like (DNA-binding domain)"/>
    <property type="match status" value="1"/>
</dbReference>
<comment type="subcellular location">
    <subcellularLocation>
        <location evidence="1">Nucleus</location>
    </subcellularLocation>
</comment>
<feature type="binding site" evidence="8">
    <location>
        <position position="67"/>
    </location>
    <ligand>
        <name>Zn(2+)</name>
        <dbReference type="ChEBI" id="CHEBI:29105"/>
    </ligand>
</feature>
<dbReference type="PROSITE" id="PS51915">
    <property type="entry name" value="ZAD"/>
    <property type="match status" value="1"/>
</dbReference>
<protein>
    <submittedName>
        <fullName evidence="12">Uncharacterized protein</fullName>
    </submittedName>
</protein>
<dbReference type="InterPro" id="IPR050888">
    <property type="entry name" value="ZnF_C2H2-type_TF"/>
</dbReference>
<feature type="domain" description="ZAD" evidence="11">
    <location>
        <begin position="13"/>
        <end position="91"/>
    </location>
</feature>
<evidence type="ECO:0000256" key="7">
    <source>
        <dbReference type="PROSITE-ProRule" id="PRU00042"/>
    </source>
</evidence>
<feature type="binding site" evidence="8">
    <location>
        <position position="64"/>
    </location>
    <ligand>
        <name>Zn(2+)</name>
        <dbReference type="ChEBI" id="CHEBI:29105"/>
    </ligand>
</feature>
<evidence type="ECO:0000256" key="8">
    <source>
        <dbReference type="PROSITE-ProRule" id="PRU01263"/>
    </source>
</evidence>
<evidence type="ECO:0000313" key="13">
    <source>
        <dbReference type="Proteomes" id="UP000075885"/>
    </source>
</evidence>
<feature type="domain" description="C2H2-type" evidence="10">
    <location>
        <begin position="378"/>
        <end position="401"/>
    </location>
</feature>
<evidence type="ECO:0000259" key="10">
    <source>
        <dbReference type="PROSITE" id="PS50157"/>
    </source>
</evidence>
<keyword evidence="2 8" id="KW-0479">Metal-binding</keyword>
<keyword evidence="6" id="KW-0539">Nucleus</keyword>
<feature type="binding site" evidence="8">
    <location>
        <position position="18"/>
    </location>
    <ligand>
        <name>Zn(2+)</name>
        <dbReference type="ChEBI" id="CHEBI:29105"/>
    </ligand>
</feature>
<dbReference type="EnsemblMetazoa" id="AEPI009917-RA">
    <property type="protein sequence ID" value="AEPI009917-PA"/>
    <property type="gene ID" value="AEPI009917"/>
</dbReference>